<keyword evidence="7" id="KW-0472">Membrane</keyword>
<keyword evidence="6" id="KW-1133">Transmembrane helix</keyword>
<feature type="domain" description="FAM69 protein-kinase" evidence="9">
    <location>
        <begin position="164"/>
        <end position="362"/>
    </location>
</feature>
<keyword evidence="11" id="KW-1185">Reference proteome</keyword>
<dbReference type="GeneID" id="106808355"/>
<dbReference type="Proteomes" id="UP000695022">
    <property type="component" value="Unplaced"/>
</dbReference>
<proteinExistence type="inferred from homology"/>
<keyword evidence="4" id="KW-0256">Endoplasmic reticulum</keyword>
<evidence type="ECO:0000256" key="8">
    <source>
        <dbReference type="ARBA" id="ARBA00023157"/>
    </source>
</evidence>
<comment type="similarity">
    <text evidence="2">Belongs to the DIPK family.</text>
</comment>
<dbReference type="Pfam" id="PF12260">
    <property type="entry name" value="PIP49_C"/>
    <property type="match status" value="1"/>
</dbReference>
<evidence type="ECO:0000259" key="9">
    <source>
        <dbReference type="Pfam" id="PF12260"/>
    </source>
</evidence>
<evidence type="ECO:0000256" key="5">
    <source>
        <dbReference type="ARBA" id="ARBA00022968"/>
    </source>
</evidence>
<reference evidence="12" key="1">
    <citation type="submission" date="2025-08" db="UniProtKB">
        <authorList>
            <consortium name="RefSeq"/>
        </authorList>
    </citation>
    <scope>IDENTIFICATION</scope>
</reference>
<evidence type="ECO:0000313" key="12">
    <source>
        <dbReference type="RefSeq" id="XP_014666533.1"/>
    </source>
</evidence>
<feature type="domain" description="FAM69 N-terminal" evidence="10">
    <location>
        <begin position="2"/>
        <end position="79"/>
    </location>
</feature>
<evidence type="ECO:0000256" key="2">
    <source>
        <dbReference type="ARBA" id="ARBA00006338"/>
    </source>
</evidence>
<evidence type="ECO:0000313" key="11">
    <source>
        <dbReference type="Proteomes" id="UP000695022"/>
    </source>
</evidence>
<keyword evidence="3" id="KW-0812">Transmembrane</keyword>
<dbReference type="Pfam" id="PF14875">
    <property type="entry name" value="PIP49_N"/>
    <property type="match status" value="1"/>
</dbReference>
<comment type="subcellular location">
    <subcellularLocation>
        <location evidence="1">Endoplasmic reticulum membrane</location>
        <topology evidence="1">Single-pass type II membrane protein</topology>
    </subcellularLocation>
</comment>
<dbReference type="PANTHER" id="PTHR21093:SF6">
    <property type="entry name" value="EF-HAND DOMAIN-CONTAINING PROTEIN"/>
    <property type="match status" value="1"/>
</dbReference>
<sequence length="395" mass="45492">MKAKYVPVALAIAVIVIWLAWNVLQFALYDPCHKTEVIDDICKNYKRGEITGTFCYELCESETVDIGQCDIHSNHHVEFLYQSYFEVDRTRYVYHMEKWSFSIIKSYVILPSVITYREFELYLKEFAEDVLGPGEHSALVDRLLAMADINHDAKISLAEAQTIWLLIHTGDFFLRVVLRGSSVVATIQGFCGGLYAYEDVPIRSLYSMWVIMSRLWPSRYYNKMFPYRLPSWQARAKHVVALLEFADQLTSDDRYGSFYVCNVGRSKFGFTLKDELRITDMSQVISKHALERQVSGMPCETDSECSFGDTCVVTCDSNTHTCRADVALPPLSQICRLVKPYIMLSCPTDIAHQVELLLYRCSVMRNENASPILELEANIVRQELFALLWDKLQYL</sequence>
<evidence type="ECO:0000256" key="7">
    <source>
        <dbReference type="ARBA" id="ARBA00023136"/>
    </source>
</evidence>
<accession>A0ABM1E2W2</accession>
<dbReference type="RefSeq" id="XP_014666533.1">
    <property type="nucleotide sequence ID" value="XM_014811047.1"/>
</dbReference>
<protein>
    <submittedName>
        <fullName evidence="12">Protein FAM69A-like</fullName>
    </submittedName>
</protein>
<keyword evidence="5" id="KW-0735">Signal-anchor</keyword>
<evidence type="ECO:0000256" key="4">
    <source>
        <dbReference type="ARBA" id="ARBA00022824"/>
    </source>
</evidence>
<dbReference type="InterPro" id="IPR022049">
    <property type="entry name" value="FAM69_kinase_dom"/>
</dbReference>
<evidence type="ECO:0000256" key="6">
    <source>
        <dbReference type="ARBA" id="ARBA00022989"/>
    </source>
</evidence>
<dbReference type="InterPro" id="IPR029244">
    <property type="entry name" value="FAM69_N"/>
</dbReference>
<evidence type="ECO:0000259" key="10">
    <source>
        <dbReference type="Pfam" id="PF14875"/>
    </source>
</evidence>
<evidence type="ECO:0000256" key="3">
    <source>
        <dbReference type="ARBA" id="ARBA00022692"/>
    </source>
</evidence>
<gene>
    <name evidence="12" type="primary">LOC106808355</name>
</gene>
<evidence type="ECO:0000256" key="1">
    <source>
        <dbReference type="ARBA" id="ARBA00004648"/>
    </source>
</evidence>
<organism evidence="11 12">
    <name type="scientific">Priapulus caudatus</name>
    <name type="common">Priapulid worm</name>
    <dbReference type="NCBI Taxonomy" id="37621"/>
    <lineage>
        <taxon>Eukaryota</taxon>
        <taxon>Metazoa</taxon>
        <taxon>Ecdysozoa</taxon>
        <taxon>Scalidophora</taxon>
        <taxon>Priapulida</taxon>
        <taxon>Priapulimorpha</taxon>
        <taxon>Priapulimorphida</taxon>
        <taxon>Priapulidae</taxon>
        <taxon>Priapulus</taxon>
    </lineage>
</organism>
<keyword evidence="8" id="KW-1015">Disulfide bond</keyword>
<dbReference type="PANTHER" id="PTHR21093">
    <property type="entry name" value="DIVERGENT PROTEIN KINASE DOMAIN 1C-RELATED"/>
    <property type="match status" value="1"/>
</dbReference>
<name>A0ABM1E2W2_PRICU</name>